<evidence type="ECO:0000313" key="1">
    <source>
        <dbReference type="EMBL" id="MDI1230708.1"/>
    </source>
</evidence>
<organism evidence="1 2">
    <name type="scientific">Candidatus Methylobacter titanis</name>
    <dbReference type="NCBI Taxonomy" id="3053457"/>
    <lineage>
        <taxon>Bacteria</taxon>
        <taxon>Pseudomonadati</taxon>
        <taxon>Pseudomonadota</taxon>
        <taxon>Gammaproteobacteria</taxon>
        <taxon>Methylococcales</taxon>
        <taxon>Methylococcaceae</taxon>
        <taxon>Methylobacter</taxon>
    </lineage>
</organism>
<name>A0AA43TL52_9GAMM</name>
<dbReference type="EMBL" id="JAQSDF010000013">
    <property type="protein sequence ID" value="MDI1230708.1"/>
    <property type="molecule type" value="Genomic_DNA"/>
</dbReference>
<dbReference type="AlphaFoldDB" id="A0AA43TL52"/>
<reference evidence="1" key="1">
    <citation type="submission" date="2023-01" db="EMBL/GenBank/DDBJ databases">
        <title>Biogeochemical cycle of methane in antarctic sediments.</title>
        <authorList>
            <person name="Roldan D.M."/>
            <person name="Menes R.J."/>
        </authorList>
    </citation>
    <scope>NUCLEOTIDE SEQUENCE [LARGE SCALE GENOMIC DNA]</scope>
    <source>
        <strain evidence="1">K-2018 MAG008</strain>
    </source>
</reference>
<keyword evidence="2" id="KW-1185">Reference proteome</keyword>
<gene>
    <name evidence="1" type="ORF">PSU93_06130</name>
</gene>
<protein>
    <submittedName>
        <fullName evidence="1">Uncharacterized protein</fullName>
    </submittedName>
</protein>
<proteinExistence type="predicted"/>
<accession>A0AA43TL52</accession>
<dbReference type="Proteomes" id="UP001160519">
    <property type="component" value="Unassembled WGS sequence"/>
</dbReference>
<sequence>MKFNCSFCIAYVDIGNRREQGVVALPDYTPSALFNKMAQRLFLMLLFFCPFSVSAADTWSYHQEKDRLSNRTYSLAQSPLPPRGLYDNIRLEIICKDNSLQVVVDAHNLIASQGSSFDVEYQVDKNPRVTLQMSTFKDSRRRGYNEDQAKRIIDEIVTGQSLFIRVNTMIRKVLSAKIPLEGAAEPVKQVVSDCGLSLADNATSESAYSLAEFEREFGQLTPEQQRQVLNKIKIIIMEAQKALLIEK</sequence>
<evidence type="ECO:0000313" key="2">
    <source>
        <dbReference type="Proteomes" id="UP001160519"/>
    </source>
</evidence>
<comment type="caution">
    <text evidence="1">The sequence shown here is derived from an EMBL/GenBank/DDBJ whole genome shotgun (WGS) entry which is preliminary data.</text>
</comment>